<gene>
    <name evidence="2" type="ORF">CKQ54_11405</name>
</gene>
<evidence type="ECO:0000313" key="3">
    <source>
        <dbReference type="Proteomes" id="UP000284853"/>
    </source>
</evidence>
<reference evidence="2 3" key="1">
    <citation type="submission" date="2017-08" db="EMBL/GenBank/DDBJ databases">
        <title>Comparative genomics of bacteria isolated from necrotic lesions of AOD affected trees.</title>
        <authorList>
            <person name="Doonan J."/>
            <person name="Denman S."/>
            <person name="Mcdonald J.E."/>
        </authorList>
    </citation>
    <scope>NUCLEOTIDE SEQUENCE [LARGE SCALE GENOMIC DNA]</scope>
    <source>
        <strain evidence="2 3">CIP 105588</strain>
    </source>
</reference>
<feature type="transmembrane region" description="Helical" evidence="1">
    <location>
        <begin position="33"/>
        <end position="53"/>
    </location>
</feature>
<proteinExistence type="predicted"/>
<organism evidence="2 3">
    <name type="scientific">Rahnella variigena</name>
    <dbReference type="NCBI Taxonomy" id="574964"/>
    <lineage>
        <taxon>Bacteria</taxon>
        <taxon>Pseudomonadati</taxon>
        <taxon>Pseudomonadota</taxon>
        <taxon>Gammaproteobacteria</taxon>
        <taxon>Enterobacterales</taxon>
        <taxon>Yersiniaceae</taxon>
        <taxon>Rahnella</taxon>
    </lineage>
</organism>
<keyword evidence="1" id="KW-0812">Transmembrane</keyword>
<accession>A0ABX9PXI8</accession>
<dbReference type="Proteomes" id="UP000284853">
    <property type="component" value="Unassembled WGS sequence"/>
</dbReference>
<feature type="transmembrane region" description="Helical" evidence="1">
    <location>
        <begin position="195"/>
        <end position="216"/>
    </location>
</feature>
<evidence type="ECO:0008006" key="4">
    <source>
        <dbReference type="Google" id="ProtNLM"/>
    </source>
</evidence>
<keyword evidence="1" id="KW-1133">Transmembrane helix</keyword>
<comment type="caution">
    <text evidence="2">The sequence shown here is derived from an EMBL/GenBank/DDBJ whole genome shotgun (WGS) entry which is preliminary data.</text>
</comment>
<evidence type="ECO:0000313" key="2">
    <source>
        <dbReference type="EMBL" id="RKF68931.1"/>
    </source>
</evidence>
<keyword evidence="3" id="KW-1185">Reference proteome</keyword>
<name>A0ABX9PXI8_9GAMM</name>
<dbReference type="EMBL" id="NSDJ01000001">
    <property type="protein sequence ID" value="RKF68931.1"/>
    <property type="molecule type" value="Genomic_DNA"/>
</dbReference>
<sequence length="217" mass="24740">MTDTENNLDGKNISYIMDILLKDYRSEATQKSANFLIITSCIGILFSSGYITIGDGDISGISYKLNAGSNLHLILGIVIAYSLALFSFSFFLDRQKYKYTTINAMEKIAEINNLLITGSTIRFQKINLIHDEIITILEKRKKFIDNRSDSSEQLPEDNYDILSVEYDRLIKNKLSNDSIVHLFKMHTKYKNTDSLMILFYAALPIIIGVYSLLSLYN</sequence>
<keyword evidence="1" id="KW-0472">Membrane</keyword>
<evidence type="ECO:0000256" key="1">
    <source>
        <dbReference type="SAM" id="Phobius"/>
    </source>
</evidence>
<dbReference type="RefSeq" id="WP_120161735.1">
    <property type="nucleotide sequence ID" value="NZ_NSDJ01000001.1"/>
</dbReference>
<protein>
    <recommendedName>
        <fullName evidence="4">SMODS and SLOG-associating 2TM effector domain-containing protein</fullName>
    </recommendedName>
</protein>
<feature type="transmembrane region" description="Helical" evidence="1">
    <location>
        <begin position="73"/>
        <end position="92"/>
    </location>
</feature>
<dbReference type="GeneID" id="302709410"/>